<feature type="domain" description="DUF5606" evidence="1">
    <location>
        <begin position="4"/>
        <end position="50"/>
    </location>
</feature>
<dbReference type="AlphaFoldDB" id="A0A1G9U7W0"/>
<dbReference type="InterPro" id="IPR049282">
    <property type="entry name" value="BVU_3817_N_sf"/>
</dbReference>
<proteinExistence type="predicted"/>
<dbReference type="InterPro" id="IPR041218">
    <property type="entry name" value="DUF5606"/>
</dbReference>
<evidence type="ECO:0000313" key="4">
    <source>
        <dbReference type="Proteomes" id="UP000198901"/>
    </source>
</evidence>
<gene>
    <name evidence="3" type="ORF">SAMN04488090_3702</name>
</gene>
<evidence type="ECO:0000259" key="1">
    <source>
        <dbReference type="Pfam" id="PF18347"/>
    </source>
</evidence>
<dbReference type="Pfam" id="PF18347">
    <property type="entry name" value="DUF5606"/>
    <property type="match status" value="1"/>
</dbReference>
<dbReference type="Gene3D" id="1.10.10.1650">
    <property type="match status" value="1"/>
</dbReference>
<dbReference type="Gene3D" id="2.30.30.730">
    <property type="match status" value="1"/>
</dbReference>
<sequence length="143" mass="16044">MELLKEIAHISGKPGLYRILKPTRTGVIVETIDEKKGRTVVGANARVSVLKEISVYSESEEGSKPLPDIFTAIREKHGEKVELETKTATDADLREFLGSVFPEFDQEKVYPSDIKKMIVWYNLLSQYLPEVFNADEATEEAAA</sequence>
<dbReference type="Proteomes" id="UP000198901">
    <property type="component" value="Unassembled WGS sequence"/>
</dbReference>
<dbReference type="Pfam" id="PF21186">
    <property type="entry name" value="DUF6852"/>
    <property type="match status" value="1"/>
</dbReference>
<dbReference type="STRING" id="563176.SAMN04488090_3702"/>
<protein>
    <submittedName>
        <fullName evidence="3">Uncharacterized protein</fullName>
    </submittedName>
</protein>
<evidence type="ECO:0000313" key="3">
    <source>
        <dbReference type="EMBL" id="SDM55764.1"/>
    </source>
</evidence>
<dbReference type="RefSeq" id="WP_093205685.1">
    <property type="nucleotide sequence ID" value="NZ_FNGS01000007.1"/>
</dbReference>
<dbReference type="InterPro" id="IPR049280">
    <property type="entry name" value="DUF6852"/>
</dbReference>
<dbReference type="EMBL" id="FNGS01000007">
    <property type="protein sequence ID" value="SDM55764.1"/>
    <property type="molecule type" value="Genomic_DNA"/>
</dbReference>
<name>A0A1G9U7W0_9BACT</name>
<organism evidence="3 4">
    <name type="scientific">Siphonobacter aquaeclarae</name>
    <dbReference type="NCBI Taxonomy" id="563176"/>
    <lineage>
        <taxon>Bacteria</taxon>
        <taxon>Pseudomonadati</taxon>
        <taxon>Bacteroidota</taxon>
        <taxon>Cytophagia</taxon>
        <taxon>Cytophagales</taxon>
        <taxon>Cytophagaceae</taxon>
        <taxon>Siphonobacter</taxon>
    </lineage>
</organism>
<dbReference type="InterPro" id="IPR049281">
    <property type="entry name" value="BVU_3817-like_C_sf"/>
</dbReference>
<feature type="domain" description="DUF6852" evidence="2">
    <location>
        <begin position="53"/>
        <end position="124"/>
    </location>
</feature>
<accession>A0A1G9U7W0</accession>
<evidence type="ECO:0000259" key="2">
    <source>
        <dbReference type="Pfam" id="PF21186"/>
    </source>
</evidence>
<keyword evidence="4" id="KW-1185">Reference proteome</keyword>
<reference evidence="3 4" key="1">
    <citation type="submission" date="2016-10" db="EMBL/GenBank/DDBJ databases">
        <authorList>
            <person name="de Groot N.N."/>
        </authorList>
    </citation>
    <scope>NUCLEOTIDE SEQUENCE [LARGE SCALE GENOMIC DNA]</scope>
    <source>
        <strain evidence="3 4">DSM 21668</strain>
    </source>
</reference>
<dbReference type="OrthoDB" id="675198at2"/>